<feature type="domain" description="NAD-dependent epimerase/dehydratase" evidence="2">
    <location>
        <begin position="4"/>
        <end position="249"/>
    </location>
</feature>
<accession>A0A6N9UAJ1</accession>
<proteinExistence type="inferred from homology"/>
<reference evidence="3 4" key="1">
    <citation type="submission" date="2020-01" db="EMBL/GenBank/DDBJ databases">
        <title>Insect and environment-associated Actinomycetes.</title>
        <authorList>
            <person name="Currrie C."/>
            <person name="Chevrette M."/>
            <person name="Carlson C."/>
            <person name="Stubbendieck R."/>
            <person name="Wendt-Pienkowski E."/>
        </authorList>
    </citation>
    <scope>NUCLEOTIDE SEQUENCE [LARGE SCALE GENOMIC DNA]</scope>
    <source>
        <strain evidence="3 4">SID11342</strain>
    </source>
</reference>
<dbReference type="Gene3D" id="3.40.50.720">
    <property type="entry name" value="NAD(P)-binding Rossmann-like Domain"/>
    <property type="match status" value="1"/>
</dbReference>
<dbReference type="EMBL" id="JAAGLQ010000571">
    <property type="protein sequence ID" value="NEA19026.1"/>
    <property type="molecule type" value="Genomic_DNA"/>
</dbReference>
<sequence length="330" mass="35463">MRYLVTGARGFVMSVLVERLLTAEPDAVVTAVDLHAPDDVLTASLAGHEGRVQHIRADVTDSAAMTDLLARSAPDVVVHGATVTHDPASEHHDPGRFVHVNTQGTTTVLDAARRTGGVRRVLLVSSGAVYGSSPLRLLTEDAPPEPDEMYGISKLAGELIARRFGRLYGLDVPVARLTKMFGPMERPSSGRSVMSLPYHLAAAAVRNRPVRLTERTLQAGGDWLGAAEAARALHLLARGEGRGDGTYNISSGVRTSVPDLVALFGVRTLQVPAEEAEADMDPATESGKNGVYASDRARHELKWEPAGLDAQVARYVRWAREHLGFFAADR</sequence>
<dbReference type="Proteomes" id="UP000471293">
    <property type="component" value="Unassembled WGS sequence"/>
</dbReference>
<dbReference type="AlphaFoldDB" id="A0A6N9UAJ1"/>
<protein>
    <submittedName>
        <fullName evidence="3">NAD(P)-dependent oxidoreductase</fullName>
    </submittedName>
</protein>
<organism evidence="3 4">
    <name type="scientific">Streptomyces halstedii</name>
    <dbReference type="NCBI Taxonomy" id="1944"/>
    <lineage>
        <taxon>Bacteria</taxon>
        <taxon>Bacillati</taxon>
        <taxon>Actinomycetota</taxon>
        <taxon>Actinomycetes</taxon>
        <taxon>Kitasatosporales</taxon>
        <taxon>Streptomycetaceae</taxon>
        <taxon>Streptomyces</taxon>
    </lineage>
</organism>
<evidence type="ECO:0000259" key="2">
    <source>
        <dbReference type="Pfam" id="PF01370"/>
    </source>
</evidence>
<comment type="similarity">
    <text evidence="1">Belongs to the NAD(P)-dependent epimerase/dehydratase family.</text>
</comment>
<dbReference type="InterPro" id="IPR001509">
    <property type="entry name" value="Epimerase_deHydtase"/>
</dbReference>
<dbReference type="InterPro" id="IPR036291">
    <property type="entry name" value="NAD(P)-bd_dom_sf"/>
</dbReference>
<gene>
    <name evidence="3" type="ORF">G3I29_26710</name>
</gene>
<name>A0A6N9UAJ1_STRHA</name>
<dbReference type="SUPFAM" id="SSF51735">
    <property type="entry name" value="NAD(P)-binding Rossmann-fold domains"/>
    <property type="match status" value="1"/>
</dbReference>
<comment type="caution">
    <text evidence="3">The sequence shown here is derived from an EMBL/GenBank/DDBJ whole genome shotgun (WGS) entry which is preliminary data.</text>
</comment>
<dbReference type="Pfam" id="PF01370">
    <property type="entry name" value="Epimerase"/>
    <property type="match status" value="1"/>
</dbReference>
<dbReference type="RefSeq" id="WP_164348231.1">
    <property type="nucleotide sequence ID" value="NZ_JAAGLQ010000571.1"/>
</dbReference>
<evidence type="ECO:0000313" key="3">
    <source>
        <dbReference type="EMBL" id="NEA19026.1"/>
    </source>
</evidence>
<evidence type="ECO:0000313" key="4">
    <source>
        <dbReference type="Proteomes" id="UP000471293"/>
    </source>
</evidence>
<dbReference type="PANTHER" id="PTHR43000">
    <property type="entry name" value="DTDP-D-GLUCOSE 4,6-DEHYDRATASE-RELATED"/>
    <property type="match status" value="1"/>
</dbReference>
<evidence type="ECO:0000256" key="1">
    <source>
        <dbReference type="ARBA" id="ARBA00007637"/>
    </source>
</evidence>